<dbReference type="Proteomes" id="UP000266693">
    <property type="component" value="Unassembled WGS sequence"/>
</dbReference>
<protein>
    <submittedName>
        <fullName evidence="2">Uncharacterized protein</fullName>
    </submittedName>
</protein>
<proteinExistence type="predicted"/>
<keyword evidence="3" id="KW-1185">Reference proteome</keyword>
<feature type="chain" id="PRO_5017221434" evidence="1">
    <location>
        <begin position="24"/>
        <end position="130"/>
    </location>
</feature>
<dbReference type="AlphaFoldDB" id="A0A396S0C8"/>
<sequence length="130" mass="13760">MLTLALAAAAVPASLAFASPALAQANTRTITVFGDDPCPTSNNEEIVVCKRLPETERFRIPMDLREGTLTPDSTAQAVRNKRIVDQDVADAGIGSCSTVGPGGASGCFLENARRNREARQAEGEEPVIDF</sequence>
<keyword evidence="1" id="KW-0732">Signal</keyword>
<evidence type="ECO:0000313" key="2">
    <source>
        <dbReference type="EMBL" id="RHW16785.1"/>
    </source>
</evidence>
<evidence type="ECO:0000313" key="3">
    <source>
        <dbReference type="Proteomes" id="UP000266693"/>
    </source>
</evidence>
<name>A0A396S0C8_9SPHN</name>
<accession>A0A396S0C8</accession>
<dbReference type="EMBL" id="QWLV01000007">
    <property type="protein sequence ID" value="RHW16785.1"/>
    <property type="molecule type" value="Genomic_DNA"/>
</dbReference>
<reference evidence="2 3" key="1">
    <citation type="submission" date="2018-08" db="EMBL/GenBank/DDBJ databases">
        <title>The multiple taxonomic identification of Sphingomonas gilva.</title>
        <authorList>
            <person name="Zhu D."/>
            <person name="Zheng S."/>
        </authorList>
    </citation>
    <scope>NUCLEOTIDE SEQUENCE [LARGE SCALE GENOMIC DNA]</scope>
    <source>
        <strain evidence="2 3">ZDH117</strain>
    </source>
</reference>
<evidence type="ECO:0000256" key="1">
    <source>
        <dbReference type="SAM" id="SignalP"/>
    </source>
</evidence>
<comment type="caution">
    <text evidence="2">The sequence shown here is derived from an EMBL/GenBank/DDBJ whole genome shotgun (WGS) entry which is preliminary data.</text>
</comment>
<feature type="signal peptide" evidence="1">
    <location>
        <begin position="1"/>
        <end position="23"/>
    </location>
</feature>
<gene>
    <name evidence="2" type="ORF">D1610_13740</name>
</gene>
<organism evidence="2 3">
    <name type="scientific">Sphingomonas gilva</name>
    <dbReference type="NCBI Taxonomy" id="2305907"/>
    <lineage>
        <taxon>Bacteria</taxon>
        <taxon>Pseudomonadati</taxon>
        <taxon>Pseudomonadota</taxon>
        <taxon>Alphaproteobacteria</taxon>
        <taxon>Sphingomonadales</taxon>
        <taxon>Sphingomonadaceae</taxon>
        <taxon>Sphingomonas</taxon>
    </lineage>
</organism>